<dbReference type="OrthoDB" id="1111048at2759"/>
<dbReference type="PANTHER" id="PTHR33543">
    <property type="entry name" value="METALLOTHIONEIN-LIKE PROTEIN 2A"/>
    <property type="match status" value="1"/>
</dbReference>
<organism evidence="5 6">
    <name type="scientific">Zostera marina</name>
    <name type="common">Eelgrass</name>
    <dbReference type="NCBI Taxonomy" id="29655"/>
    <lineage>
        <taxon>Eukaryota</taxon>
        <taxon>Viridiplantae</taxon>
        <taxon>Streptophyta</taxon>
        <taxon>Embryophyta</taxon>
        <taxon>Tracheophyta</taxon>
        <taxon>Spermatophyta</taxon>
        <taxon>Magnoliopsida</taxon>
        <taxon>Liliopsida</taxon>
        <taxon>Zosteraceae</taxon>
        <taxon>Zostera</taxon>
    </lineage>
</organism>
<evidence type="ECO:0000256" key="2">
    <source>
        <dbReference type="ARBA" id="ARBA00022723"/>
    </source>
</evidence>
<accession>A0A0K9PF73</accession>
<protein>
    <recommendedName>
        <fullName evidence="4">Metallothionein-like protein</fullName>
    </recommendedName>
</protein>
<dbReference type="EMBL" id="LFYR01000938">
    <property type="protein sequence ID" value="KMZ66907.1"/>
    <property type="molecule type" value="Genomic_DNA"/>
</dbReference>
<reference evidence="6" key="1">
    <citation type="journal article" date="2016" name="Nature">
        <title>The genome of the seagrass Zostera marina reveals angiosperm adaptation to the sea.</title>
        <authorList>
            <person name="Olsen J.L."/>
            <person name="Rouze P."/>
            <person name="Verhelst B."/>
            <person name="Lin Y.-C."/>
            <person name="Bayer T."/>
            <person name="Collen J."/>
            <person name="Dattolo E."/>
            <person name="De Paoli E."/>
            <person name="Dittami S."/>
            <person name="Maumus F."/>
            <person name="Michel G."/>
            <person name="Kersting A."/>
            <person name="Lauritano C."/>
            <person name="Lohaus R."/>
            <person name="Toepel M."/>
            <person name="Tonon T."/>
            <person name="Vanneste K."/>
            <person name="Amirebrahimi M."/>
            <person name="Brakel J."/>
            <person name="Bostroem C."/>
            <person name="Chovatia M."/>
            <person name="Grimwood J."/>
            <person name="Jenkins J.W."/>
            <person name="Jueterbock A."/>
            <person name="Mraz A."/>
            <person name="Stam W.T."/>
            <person name="Tice H."/>
            <person name="Bornberg-Bauer E."/>
            <person name="Green P.J."/>
            <person name="Pearson G.A."/>
            <person name="Procaccini G."/>
            <person name="Duarte C.M."/>
            <person name="Schmutz J."/>
            <person name="Reusch T.B.H."/>
            <person name="Van de Peer Y."/>
        </authorList>
    </citation>
    <scope>NUCLEOTIDE SEQUENCE [LARGE SCALE GENOMIC DNA]</scope>
    <source>
        <strain evidence="6">cv. Finnish</strain>
    </source>
</reference>
<dbReference type="Proteomes" id="UP000036987">
    <property type="component" value="Unassembled WGS sequence"/>
</dbReference>
<dbReference type="GO" id="GO:0046872">
    <property type="term" value="F:metal ion binding"/>
    <property type="evidence" value="ECO:0007669"/>
    <property type="project" value="UniProtKB-UniRule"/>
</dbReference>
<dbReference type="Pfam" id="PF01439">
    <property type="entry name" value="Metallothio_2"/>
    <property type="match status" value="1"/>
</dbReference>
<comment type="caution">
    <text evidence="5">The sequence shown here is derived from an EMBL/GenBank/DDBJ whole genome shotgun (WGS) entry which is preliminary data.</text>
</comment>
<keyword evidence="3 4" id="KW-0480">Metal-thiolate cluster</keyword>
<comment type="similarity">
    <text evidence="1 4">Belongs to the metallothionein superfamily. Type 15 family.</text>
</comment>
<dbReference type="InterPro" id="IPR000347">
    <property type="entry name" value="Metalthion_15p"/>
</dbReference>
<evidence type="ECO:0000313" key="6">
    <source>
        <dbReference type="Proteomes" id="UP000036987"/>
    </source>
</evidence>
<evidence type="ECO:0000313" key="5">
    <source>
        <dbReference type="EMBL" id="KMZ66907.1"/>
    </source>
</evidence>
<proteinExistence type="inferred from homology"/>
<name>A0A0K9PF73_ZOSMR</name>
<keyword evidence="6" id="KW-1185">Reference proteome</keyword>
<dbReference type="AlphaFoldDB" id="A0A0K9PF73"/>
<evidence type="ECO:0000256" key="4">
    <source>
        <dbReference type="RuleBase" id="RU369052"/>
    </source>
</evidence>
<sequence>MSCSVVGCGCGPNCKCGSDCKCGSGSKSESSQINPVFMESHTSSETFILGVAPHQSVKTDGPGMVIGTQNGGCICKCGSNCTCNPCTCEK</sequence>
<comment type="function">
    <text evidence="4">Metallothioneins have a high content of cysteine residues that bind various heavy metals.</text>
</comment>
<evidence type="ECO:0000256" key="1">
    <source>
        <dbReference type="ARBA" id="ARBA00005802"/>
    </source>
</evidence>
<keyword evidence="2 4" id="KW-0479">Metal-binding</keyword>
<dbReference type="PANTHER" id="PTHR33543:SF33">
    <property type="entry name" value="METALLOTHIONEIN-LIKE PROTEIN 2B"/>
    <property type="match status" value="1"/>
</dbReference>
<gene>
    <name evidence="5" type="ORF">ZOSMA_282G00060</name>
</gene>
<evidence type="ECO:0000256" key="3">
    <source>
        <dbReference type="ARBA" id="ARBA00022851"/>
    </source>
</evidence>